<dbReference type="EMBL" id="JBHTLM010000003">
    <property type="protein sequence ID" value="MFD1175806.1"/>
    <property type="molecule type" value="Genomic_DNA"/>
</dbReference>
<sequence length="51" mass="5857">MRASQSIELTVALVRRSREQFAAAAAPFIKYIWKYESSEILQKNLSKIQKG</sequence>
<organism evidence="1 2">
    <name type="scientific">Paenibacillus puldeungensis</name>
    <dbReference type="NCBI Taxonomy" id="696536"/>
    <lineage>
        <taxon>Bacteria</taxon>
        <taxon>Bacillati</taxon>
        <taxon>Bacillota</taxon>
        <taxon>Bacilli</taxon>
        <taxon>Bacillales</taxon>
        <taxon>Paenibacillaceae</taxon>
        <taxon>Paenibacillus</taxon>
    </lineage>
</organism>
<dbReference type="Proteomes" id="UP001597262">
    <property type="component" value="Unassembled WGS sequence"/>
</dbReference>
<evidence type="ECO:0000313" key="2">
    <source>
        <dbReference type="Proteomes" id="UP001597262"/>
    </source>
</evidence>
<comment type="caution">
    <text evidence="1">The sequence shown here is derived from an EMBL/GenBank/DDBJ whole genome shotgun (WGS) entry which is preliminary data.</text>
</comment>
<accession>A0ABW3RTM9</accession>
<keyword evidence="2" id="KW-1185">Reference proteome</keyword>
<name>A0ABW3RTM9_9BACL</name>
<gene>
    <name evidence="1" type="ORF">ACFQ3W_05740</name>
</gene>
<evidence type="ECO:0000313" key="1">
    <source>
        <dbReference type="EMBL" id="MFD1175806.1"/>
    </source>
</evidence>
<proteinExistence type="predicted"/>
<reference evidence="2" key="1">
    <citation type="journal article" date="2019" name="Int. J. Syst. Evol. Microbiol.">
        <title>The Global Catalogue of Microorganisms (GCM) 10K type strain sequencing project: providing services to taxonomists for standard genome sequencing and annotation.</title>
        <authorList>
            <consortium name="The Broad Institute Genomics Platform"/>
            <consortium name="The Broad Institute Genome Sequencing Center for Infectious Disease"/>
            <person name="Wu L."/>
            <person name="Ma J."/>
        </authorList>
    </citation>
    <scope>NUCLEOTIDE SEQUENCE [LARGE SCALE GENOMIC DNA]</scope>
    <source>
        <strain evidence="2">CCUG 59189</strain>
    </source>
</reference>
<protein>
    <submittedName>
        <fullName evidence="1">Uncharacterized protein</fullName>
    </submittedName>
</protein>